<dbReference type="EMBL" id="LMTZ01000101">
    <property type="protein sequence ID" value="KST65971.1"/>
    <property type="molecule type" value="Genomic_DNA"/>
</dbReference>
<keyword evidence="7 11" id="KW-0472">Membrane</keyword>
<evidence type="ECO:0000256" key="1">
    <source>
        <dbReference type="ARBA" id="ARBA00022448"/>
    </source>
</evidence>
<comment type="subcellular location">
    <subcellularLocation>
        <location evidence="11">Cellular thylakoid membrane</location>
        <topology evidence="11">Single-pass membrane protein</topology>
    </subcellularLocation>
    <subcellularLocation>
        <location evidence="10">Endomembrane system</location>
        <topology evidence="10">Single-pass membrane protein</topology>
    </subcellularLocation>
</comment>
<keyword evidence="8 11" id="KW-0066">ATP synthesis</keyword>
<dbReference type="InterPro" id="IPR002146">
    <property type="entry name" value="ATP_synth_b/b'su_bac/chlpt"/>
</dbReference>
<keyword evidence="13" id="KW-0175">Coiled coil</keyword>
<evidence type="ECO:0000256" key="4">
    <source>
        <dbReference type="ARBA" id="ARBA00022781"/>
    </source>
</evidence>
<comment type="function">
    <text evidence="9 11">F(1)F(0) ATP synthase produces ATP from ADP in the presence of a proton or sodium gradient. F-type ATPases consist of two structural domains, F(1) containing the extramembraneous catalytic core and F(0) containing the membrane proton channel, linked together by a central stalk and a peripheral stalk. During catalysis, ATP synthesis in the catalytic domain of F(1) is coupled via a rotary mechanism of the central stalk subunits to proton translocation.</text>
</comment>
<dbReference type="NCBIfam" id="NF005606">
    <property type="entry name" value="PRK07352.1"/>
    <property type="match status" value="1"/>
</dbReference>
<dbReference type="AlphaFoldDB" id="A0A0V7ZN23"/>
<evidence type="ECO:0000256" key="12">
    <source>
        <dbReference type="RuleBase" id="RU003848"/>
    </source>
</evidence>
<comment type="similarity">
    <text evidence="11 12">Belongs to the ATPase B chain family.</text>
</comment>
<name>A0A0V7ZN23_9CYAN</name>
<keyword evidence="1 11" id="KW-0813">Transport</keyword>
<comment type="caution">
    <text evidence="14">The sequence shown here is derived from an EMBL/GenBank/DDBJ whole genome shotgun (WGS) entry which is preliminary data.</text>
</comment>
<dbReference type="GO" id="GO:0031676">
    <property type="term" value="C:plasma membrane-derived thylakoid membrane"/>
    <property type="evidence" value="ECO:0007669"/>
    <property type="project" value="UniProtKB-SubCell"/>
</dbReference>
<sequence length="184" mass="19499">MVTIGSLFLLAAEASAAHSEVAEGGFGLNFDILETNLINLGLLIGILVYFGRPLLSNILSERRSSIEVQIQEAEQRAEEAAAELAEAQEKLTQAQAEAQNILKTAQTSAAAAKQAILERSDEDVKKLKEAAAADLNSEREKAIAQLRASVVASALEKVESELQSGVADDAQQTLIDRSIALIGG</sequence>
<evidence type="ECO:0000256" key="5">
    <source>
        <dbReference type="ARBA" id="ARBA00022989"/>
    </source>
</evidence>
<evidence type="ECO:0000256" key="8">
    <source>
        <dbReference type="ARBA" id="ARBA00023310"/>
    </source>
</evidence>
<evidence type="ECO:0000313" key="14">
    <source>
        <dbReference type="EMBL" id="KST65971.1"/>
    </source>
</evidence>
<organism evidence="14 15">
    <name type="scientific">Mastigocoleus testarum BC008</name>
    <dbReference type="NCBI Taxonomy" id="371196"/>
    <lineage>
        <taxon>Bacteria</taxon>
        <taxon>Bacillati</taxon>
        <taxon>Cyanobacteriota</taxon>
        <taxon>Cyanophyceae</taxon>
        <taxon>Nostocales</taxon>
        <taxon>Hapalosiphonaceae</taxon>
        <taxon>Mastigocoleus</taxon>
    </lineage>
</organism>
<evidence type="ECO:0000256" key="11">
    <source>
        <dbReference type="HAMAP-Rule" id="MF_01398"/>
    </source>
</evidence>
<proteinExistence type="inferred from homology"/>
<keyword evidence="2 11" id="KW-0138">CF(0)</keyword>
<evidence type="ECO:0000313" key="15">
    <source>
        <dbReference type="Proteomes" id="UP000053372"/>
    </source>
</evidence>
<keyword evidence="5 11" id="KW-1133">Transmembrane helix</keyword>
<accession>A0A0V7ZN23</accession>
<keyword evidence="6 11" id="KW-0406">Ion transport</keyword>
<keyword evidence="3 11" id="KW-0812">Transmembrane</keyword>
<keyword evidence="4 11" id="KW-0375">Hydrogen ion transport</keyword>
<dbReference type="CDD" id="cd06503">
    <property type="entry name" value="ATP-synt_Fo_b"/>
    <property type="match status" value="1"/>
</dbReference>
<dbReference type="PANTHER" id="PTHR34264:SF3">
    <property type="entry name" value="ATP SYNTHASE SUBUNIT B, CHLOROPLASTIC"/>
    <property type="match status" value="1"/>
</dbReference>
<feature type="coiled-coil region" evidence="13">
    <location>
        <begin position="56"/>
        <end position="145"/>
    </location>
</feature>
<evidence type="ECO:0000256" key="13">
    <source>
        <dbReference type="SAM" id="Coils"/>
    </source>
</evidence>
<gene>
    <name evidence="11" type="primary">atpF</name>
    <name evidence="14" type="ORF">BC008_23635</name>
</gene>
<dbReference type="GO" id="GO:0045259">
    <property type="term" value="C:proton-transporting ATP synthase complex"/>
    <property type="evidence" value="ECO:0007669"/>
    <property type="project" value="UniProtKB-KW"/>
</dbReference>
<evidence type="ECO:0000256" key="7">
    <source>
        <dbReference type="ARBA" id="ARBA00023136"/>
    </source>
</evidence>
<keyword evidence="15" id="KW-1185">Reference proteome</keyword>
<dbReference type="GO" id="GO:0012505">
    <property type="term" value="C:endomembrane system"/>
    <property type="evidence" value="ECO:0007669"/>
    <property type="project" value="UniProtKB-SubCell"/>
</dbReference>
<dbReference type="GO" id="GO:0046933">
    <property type="term" value="F:proton-transporting ATP synthase activity, rotational mechanism"/>
    <property type="evidence" value="ECO:0007669"/>
    <property type="project" value="UniProtKB-UniRule"/>
</dbReference>
<dbReference type="RefSeq" id="WP_027844148.1">
    <property type="nucleotide sequence ID" value="NZ_LMTZ01000101.1"/>
</dbReference>
<dbReference type="HAMAP" id="MF_01398">
    <property type="entry name" value="ATP_synth_b_bprime"/>
    <property type="match status" value="1"/>
</dbReference>
<dbReference type="Pfam" id="PF00430">
    <property type="entry name" value="ATP-synt_B"/>
    <property type="match status" value="1"/>
</dbReference>
<evidence type="ECO:0000256" key="3">
    <source>
        <dbReference type="ARBA" id="ARBA00022692"/>
    </source>
</evidence>
<evidence type="ECO:0000256" key="10">
    <source>
        <dbReference type="ARBA" id="ARBA00037847"/>
    </source>
</evidence>
<evidence type="ECO:0000256" key="2">
    <source>
        <dbReference type="ARBA" id="ARBA00022547"/>
    </source>
</evidence>
<keyword evidence="11" id="KW-0793">Thylakoid</keyword>
<comment type="function">
    <text evidence="11">Component of the F(0) channel, it forms part of the peripheral stalk, linking F(1) to F(0).</text>
</comment>
<dbReference type="Proteomes" id="UP000053372">
    <property type="component" value="Unassembled WGS sequence"/>
</dbReference>
<reference evidence="14 15" key="1">
    <citation type="journal article" date="2015" name="Genome Announc.">
        <title>Draft Genome of the Euendolithic (true boring) Cyanobacterium Mastigocoleus testarum strain BC008.</title>
        <authorList>
            <person name="Guida B.S."/>
            <person name="Garcia-Pichel F."/>
        </authorList>
    </citation>
    <scope>NUCLEOTIDE SEQUENCE [LARGE SCALE GENOMIC DNA]</scope>
    <source>
        <strain evidence="14 15">BC008</strain>
    </source>
</reference>
<dbReference type="OrthoDB" id="461217at2"/>
<evidence type="ECO:0000256" key="6">
    <source>
        <dbReference type="ARBA" id="ARBA00023065"/>
    </source>
</evidence>
<protein>
    <recommendedName>
        <fullName evidence="11">ATP synthase subunit b</fullName>
    </recommendedName>
    <alternativeName>
        <fullName evidence="11">ATP synthase F(0) sector subunit b</fullName>
    </alternativeName>
    <alternativeName>
        <fullName evidence="11">ATPase subunit I</fullName>
    </alternativeName>
    <alternativeName>
        <fullName evidence="11">F-type ATPase subunit b</fullName>
        <shortName evidence="11">F-ATPase subunit b</shortName>
    </alternativeName>
</protein>
<evidence type="ECO:0000256" key="9">
    <source>
        <dbReference type="ARBA" id="ARBA00025198"/>
    </source>
</evidence>
<comment type="subunit">
    <text evidence="11">F-type ATPases have 2 components, F(1) - the catalytic core - and F(0) - the membrane proton channel. F(1) has five subunits: alpha(3), beta(3), gamma(1), delta(1), epsilon(1). F(0) has four main subunits: a(1), b(1), b'(1) and c(10-14). The alpha and beta chains form an alternating ring which encloses part of the gamma chain. F(1) is attached to F(0) by a central stalk formed by the gamma and epsilon chains, while a peripheral stalk is formed by the delta, b and b' chains.</text>
</comment>
<dbReference type="PANTHER" id="PTHR34264">
    <property type="entry name" value="ATP SYNTHASE SUBUNIT B, CHLOROPLASTIC"/>
    <property type="match status" value="1"/>
</dbReference>